<evidence type="ECO:0000313" key="2">
    <source>
        <dbReference type="Proteomes" id="UP000679033"/>
    </source>
</evidence>
<dbReference type="EMBL" id="BK013899">
    <property type="protein sequence ID" value="DAD51714.1"/>
    <property type="molecule type" value="Genomic_RNA"/>
</dbReference>
<dbReference type="KEGG" id="vg:80398645"/>
<feature type="non-terminal residue" evidence="1">
    <location>
        <position position="1"/>
    </location>
</feature>
<proteinExistence type="predicted"/>
<keyword evidence="2" id="KW-1185">Reference proteome</keyword>
<dbReference type="GeneID" id="80398645"/>
<dbReference type="RefSeq" id="YP_010769582.1">
    <property type="nucleotide sequence ID" value="NC_074018.1"/>
</dbReference>
<organism evidence="1 2">
    <name type="scientific">ssRNA phage Zoerhiza.2_10</name>
    <dbReference type="NCBI Taxonomy" id="2786789"/>
    <lineage>
        <taxon>Viruses</taxon>
        <taxon>Riboviria</taxon>
        <taxon>Orthornavirae</taxon>
        <taxon>Lenarviricota</taxon>
        <taxon>Leviviricetes</taxon>
        <taxon>Norzivirales</taxon>
        <taxon>Fiersviridae</taxon>
        <taxon>Lowsuvirus</taxon>
        <taxon>Lowsuvirus geovicinum</taxon>
        <taxon>Mucrahivirus geovicinum</taxon>
    </lineage>
</organism>
<accession>A0A8S5L3G3</accession>
<dbReference type="Proteomes" id="UP000679033">
    <property type="component" value="Segment"/>
</dbReference>
<gene>
    <name evidence="1" type="primary">Zoerhiza.2_10_1</name>
</gene>
<protein>
    <submittedName>
        <fullName evidence="1">Uncharacterized protein</fullName>
    </submittedName>
</protein>
<sequence>IVNSRAPVGSLRYKLMMDVRTVLTVGIFAHGLAFRKSVGRIWSPEEMDDMPLSILADYTDHVRSVWTTYESWEALRI</sequence>
<evidence type="ECO:0000313" key="1">
    <source>
        <dbReference type="EMBL" id="DAD51714.1"/>
    </source>
</evidence>
<name>A0A8S5L3G3_9VIRU</name>
<reference evidence="1" key="1">
    <citation type="submission" date="2020-09" db="EMBL/GenBank/DDBJ databases">
        <title>Leviviricetes taxonomy.</title>
        <authorList>
            <person name="Stockdale S.R."/>
            <person name="Callanan J."/>
            <person name="Adriaenssens E.M."/>
            <person name="Kuhn J.H."/>
            <person name="Rumnieks J."/>
            <person name="Shkoporov A."/>
            <person name="Draper L.A."/>
            <person name="Ross P."/>
            <person name="Hill C."/>
        </authorList>
    </citation>
    <scope>NUCLEOTIDE SEQUENCE</scope>
</reference>